<dbReference type="InterPro" id="IPR006849">
    <property type="entry name" value="Elp1"/>
</dbReference>
<feature type="domain" description="ELP1 N-terminal second beta-propeller" evidence="8">
    <location>
        <begin position="515"/>
        <end position="569"/>
    </location>
</feature>
<gene>
    <name evidence="12" type="primary">ELP1</name>
    <name evidence="12" type="ORF">LTR78_006404</name>
</gene>
<dbReference type="Pfam" id="PF23925">
    <property type="entry name" value="A-sol_ELP1"/>
    <property type="match status" value="1"/>
</dbReference>
<dbReference type="PIRSF" id="PIRSF017233">
    <property type="entry name" value="IKAP"/>
    <property type="match status" value="1"/>
</dbReference>
<comment type="subcellular location">
    <subcellularLocation>
        <location evidence="5">Cytoplasm</location>
    </subcellularLocation>
    <subcellularLocation>
        <location evidence="5">Nucleus</location>
    </subcellularLocation>
</comment>
<evidence type="ECO:0000259" key="7">
    <source>
        <dbReference type="Pfam" id="PF04762"/>
    </source>
</evidence>
<dbReference type="Pfam" id="PF23878">
    <property type="entry name" value="TPR_ELP1"/>
    <property type="match status" value="1"/>
</dbReference>
<dbReference type="AlphaFoldDB" id="A0AAE0WLE4"/>
<dbReference type="SUPFAM" id="SSF69322">
    <property type="entry name" value="Tricorn protease domain 2"/>
    <property type="match status" value="1"/>
</dbReference>
<dbReference type="Pfam" id="PF04762">
    <property type="entry name" value="Beta-prop_ELP1_1st"/>
    <property type="match status" value="1"/>
</dbReference>
<keyword evidence="13" id="KW-1185">Reference proteome</keyword>
<feature type="domain" description="ELP1 TPR" evidence="9">
    <location>
        <begin position="814"/>
        <end position="973"/>
    </location>
</feature>
<dbReference type="Pfam" id="PF23797">
    <property type="entry name" value="Beta-prop_ELP1_2nd"/>
    <property type="match status" value="2"/>
</dbReference>
<comment type="function">
    <text evidence="5">Component of the elongator complex which is required for multiple tRNA modifications, including mcm5U (5-methoxycarbonylmethyl uridine), mcm5s2U (5-methoxycarbonylmethyl-2-thiouridine), and ncm5U (5-carbamoylmethyl uridine). The elongator complex catalyzes formation of carboxymethyluridine in the wobble base at position 34 in tRNAs.</text>
</comment>
<evidence type="ECO:0000256" key="4">
    <source>
        <dbReference type="ARBA" id="ARBA00022694"/>
    </source>
</evidence>
<dbReference type="EMBL" id="JAUTXT010000023">
    <property type="protein sequence ID" value="KAK3673849.1"/>
    <property type="molecule type" value="Genomic_DNA"/>
</dbReference>
<sequence>MRNLKRIQESTLKFEGISAIAYDLEDLVIAFGPSHASPSITLKRLGRSATSVEDASTIASWDATSDDYILDIHCFPDAQIISVILAGGDIITVKQDAAEDQIEILGSVDAGIAAVAWSPDEELVAIATKAETLLFMTRDFDLVSDATFSLDDIKVSDHVSVGWGKKETQFKGRGVAKTLRDPTMPEHVDEGSIDVKDDLSVTLSWRGDGQYLATNSVIESEPRRRMIRVFSREGVLESVSEPVNGLESALSWRPSGQTIAGVRKVGSSVDVVLFERNGLRHGEFSLRLSPDQVDVVGKNTQLSWNQDSSVLAVVLADRVQLWTTGNYHWYLKQEIQASHKACQPQVAWHPEHPLQLSVFDHGELVRQRYTTAVARGPVIAPHDHGLVAVIDGTDLKITPLRTANIPPPMAQDEIKLPDCANDVAFDQDEDETLVQVLFANGSTSSWKYVHSTKHTDRATAVSNGTRDAVTNGDNISALELHYHAEETLPHGLGEVSLSESGLLQVAGLANIRVPGVTSYIATDLYLIFTTSNHLLKFIHLSEEGELQIPLDEPEKDERCRSIERGAKIVTVMPSAYSLVLQMPRGNLETIYPRALILTGIRQAIGGRQYKKAFSICRAHRVDMNILHDYAPDQFMENIPLFLKQIKNPAHVDLFLSSLSDEDVTQTIYKETLQQQDSQPTTNGHFSKDRKPGTSAVASLSKVNGICEAFHNVLRQQKTPSLQNIITAHVCKNPPDLEAGLALISDLRRAEDQDHLEQAVEHISFLSDVNQLYDTALGLYDLEVTLLVAQQSQKDPREYLPYLQKLQDMPDMRRQYTIDDDLRRYEKALSHLHALGDFVGLKKYMVKHDLYTAAMELFRYDAGRLGEIILLQAEYFSSRNRYAEAGVAYEYVQEYTSAYEAYRSAGMWRECLSSAALVPISEEVMSSLAYDVASNLEEAKDFSAAATVQLDYMKDLAAAMRLLCRGFQFSEALRLAALHRKQELLPSILDPGLIEASATMTEMLAEMKSQLRAQAPRLQELRQKKAEDPMAFLDGADGGDDDIPDNLSLAPTNASTTGTFMTRYTNQSTGTLATNATRKTSKNKRREERKRARGKKGTVYEEEYLVNSITRLVERLNDTSADISRLIDGLLRRAMRERALAVDKAMVDVVEACRGSLNETFASGMPSSGSEDQHGEVRPQGGQGVLWDALVSSGHGRSAPVLKAYQQSSLLV</sequence>
<dbReference type="GO" id="GO:0002926">
    <property type="term" value="P:tRNA wobble base 5-methoxycarbonylmethyl-2-thiouridinylation"/>
    <property type="evidence" value="ECO:0007669"/>
    <property type="project" value="TreeGrafter"/>
</dbReference>
<comment type="similarity">
    <text evidence="2 5">Belongs to the ELP1/IKA1 family.</text>
</comment>
<dbReference type="InterPro" id="IPR056169">
    <property type="entry name" value="HB_ELP1"/>
</dbReference>
<dbReference type="RefSeq" id="XP_064691218.1">
    <property type="nucleotide sequence ID" value="XM_064841354.1"/>
</dbReference>
<dbReference type="Proteomes" id="UP001274830">
    <property type="component" value="Unassembled WGS sequence"/>
</dbReference>
<evidence type="ECO:0000259" key="8">
    <source>
        <dbReference type="Pfam" id="PF23797"/>
    </source>
</evidence>
<keyword evidence="4" id="KW-0819">tRNA processing</keyword>
<dbReference type="Pfam" id="PF23936">
    <property type="entry name" value="HB_ELP1"/>
    <property type="match status" value="1"/>
</dbReference>
<feature type="region of interest" description="Disordered" evidence="6">
    <location>
        <begin position="1074"/>
        <end position="1095"/>
    </location>
</feature>
<evidence type="ECO:0000256" key="6">
    <source>
        <dbReference type="SAM" id="MobiDB-lite"/>
    </source>
</evidence>
<feature type="domain" description="ELP1 alpha-solenoid" evidence="10">
    <location>
        <begin position="593"/>
        <end position="805"/>
    </location>
</feature>
<dbReference type="GO" id="GO:0033588">
    <property type="term" value="C:elongator holoenzyme complex"/>
    <property type="evidence" value="ECO:0007669"/>
    <property type="project" value="InterPro"/>
</dbReference>
<keyword evidence="3 5" id="KW-0963">Cytoplasm</keyword>
<dbReference type="GO" id="GO:0005829">
    <property type="term" value="C:cytosol"/>
    <property type="evidence" value="ECO:0007669"/>
    <property type="project" value="TreeGrafter"/>
</dbReference>
<dbReference type="InterPro" id="IPR056164">
    <property type="entry name" value="Beta-prop_ELP1_1st"/>
</dbReference>
<evidence type="ECO:0000256" key="1">
    <source>
        <dbReference type="ARBA" id="ARBA00005043"/>
    </source>
</evidence>
<dbReference type="PANTHER" id="PTHR12747:SF0">
    <property type="entry name" value="ELONGATOR COMPLEX PROTEIN 1"/>
    <property type="match status" value="1"/>
</dbReference>
<organism evidence="12 13">
    <name type="scientific">Recurvomyces mirabilis</name>
    <dbReference type="NCBI Taxonomy" id="574656"/>
    <lineage>
        <taxon>Eukaryota</taxon>
        <taxon>Fungi</taxon>
        <taxon>Dikarya</taxon>
        <taxon>Ascomycota</taxon>
        <taxon>Pezizomycotina</taxon>
        <taxon>Dothideomycetes</taxon>
        <taxon>Dothideomycetidae</taxon>
        <taxon>Mycosphaerellales</taxon>
        <taxon>Teratosphaeriaceae</taxon>
        <taxon>Recurvomyces</taxon>
    </lineage>
</organism>
<accession>A0AAE0WLE4</accession>
<evidence type="ECO:0000256" key="5">
    <source>
        <dbReference type="PIRNR" id="PIRNR017233"/>
    </source>
</evidence>
<keyword evidence="5" id="KW-0539">Nucleus</keyword>
<dbReference type="GeneID" id="89965905"/>
<dbReference type="GO" id="GO:0005634">
    <property type="term" value="C:nucleus"/>
    <property type="evidence" value="ECO:0007669"/>
    <property type="project" value="UniProtKB-SubCell"/>
</dbReference>
<evidence type="ECO:0000256" key="2">
    <source>
        <dbReference type="ARBA" id="ARBA00006086"/>
    </source>
</evidence>
<name>A0AAE0WLE4_9PEZI</name>
<evidence type="ECO:0000259" key="9">
    <source>
        <dbReference type="Pfam" id="PF23878"/>
    </source>
</evidence>
<feature type="region of interest" description="Disordered" evidence="6">
    <location>
        <begin position="670"/>
        <end position="692"/>
    </location>
</feature>
<dbReference type="InterPro" id="IPR056166">
    <property type="entry name" value="TPR_ELP1"/>
</dbReference>
<proteinExistence type="inferred from homology"/>
<protein>
    <recommendedName>
        <fullName evidence="5">Elongator complex protein 1</fullName>
    </recommendedName>
</protein>
<feature type="domain" description="ELP1 three-helical bundle" evidence="11">
    <location>
        <begin position="987"/>
        <end position="1157"/>
    </location>
</feature>
<comment type="pathway">
    <text evidence="1">tRNA modification; 5-methoxycarbonylmethyl-2-thiouridine-tRNA biosynthesis.</text>
</comment>
<dbReference type="PANTHER" id="PTHR12747">
    <property type="entry name" value="ELONGATOR COMPLEX PROTEIN 1"/>
    <property type="match status" value="1"/>
</dbReference>
<feature type="domain" description="ELP1 N-terminal second beta-propeller" evidence="8">
    <location>
        <begin position="389"/>
        <end position="464"/>
    </location>
</feature>
<dbReference type="GO" id="GO:0000049">
    <property type="term" value="F:tRNA binding"/>
    <property type="evidence" value="ECO:0007669"/>
    <property type="project" value="TreeGrafter"/>
</dbReference>
<evidence type="ECO:0000259" key="11">
    <source>
        <dbReference type="Pfam" id="PF23936"/>
    </source>
</evidence>
<comment type="caution">
    <text evidence="12">The sequence shown here is derived from an EMBL/GenBank/DDBJ whole genome shotgun (WGS) entry which is preliminary data.</text>
</comment>
<dbReference type="InterPro" id="IPR056167">
    <property type="entry name" value="A-sol_ELP1"/>
</dbReference>
<feature type="domain" description="ELP1 first N-terminal beta-propeller" evidence="7">
    <location>
        <begin position="1"/>
        <end position="351"/>
    </location>
</feature>
<evidence type="ECO:0000256" key="3">
    <source>
        <dbReference type="ARBA" id="ARBA00022490"/>
    </source>
</evidence>
<feature type="compositionally biased region" description="Polar residues" evidence="6">
    <location>
        <begin position="670"/>
        <end position="684"/>
    </location>
</feature>
<dbReference type="InterPro" id="IPR056165">
    <property type="entry name" value="Beta-prop_ELP1_2nd"/>
</dbReference>
<reference evidence="12" key="1">
    <citation type="submission" date="2023-07" db="EMBL/GenBank/DDBJ databases">
        <title>Black Yeasts Isolated from many extreme environments.</title>
        <authorList>
            <person name="Coleine C."/>
            <person name="Stajich J.E."/>
            <person name="Selbmann L."/>
        </authorList>
    </citation>
    <scope>NUCLEOTIDE SEQUENCE</scope>
    <source>
        <strain evidence="12">CCFEE 5485</strain>
    </source>
</reference>
<evidence type="ECO:0000313" key="12">
    <source>
        <dbReference type="EMBL" id="KAK3673849.1"/>
    </source>
</evidence>
<evidence type="ECO:0000313" key="13">
    <source>
        <dbReference type="Proteomes" id="UP001274830"/>
    </source>
</evidence>
<evidence type="ECO:0000259" key="10">
    <source>
        <dbReference type="Pfam" id="PF23925"/>
    </source>
</evidence>